<dbReference type="SUPFAM" id="SSF52833">
    <property type="entry name" value="Thioredoxin-like"/>
    <property type="match status" value="3"/>
</dbReference>
<dbReference type="GO" id="GO:0005788">
    <property type="term" value="C:endoplasmic reticulum lumen"/>
    <property type="evidence" value="ECO:0007669"/>
    <property type="project" value="TreeGrafter"/>
</dbReference>
<dbReference type="Proteomes" id="UP000008281">
    <property type="component" value="Unassembled WGS sequence"/>
</dbReference>
<dbReference type="OMA" id="AIWVVQF"/>
<feature type="domain" description="Thioredoxin" evidence="9">
    <location>
        <begin position="6"/>
        <end position="122"/>
    </location>
</feature>
<keyword evidence="4" id="KW-0256">Endoplasmic reticulum</keyword>
<feature type="signal peptide" evidence="8">
    <location>
        <begin position="1"/>
        <end position="17"/>
    </location>
</feature>
<dbReference type="EMBL" id="DS268576">
    <property type="protein sequence ID" value="EFO91144.1"/>
    <property type="molecule type" value="Genomic_DNA"/>
</dbReference>
<feature type="compositionally biased region" description="Acidic residues" evidence="7">
    <location>
        <begin position="432"/>
        <end position="445"/>
    </location>
</feature>
<feature type="region of interest" description="Disordered" evidence="7">
    <location>
        <begin position="137"/>
        <end position="164"/>
    </location>
</feature>
<dbReference type="GO" id="GO:0015035">
    <property type="term" value="F:protein-disulfide reductase activity"/>
    <property type="evidence" value="ECO:0007669"/>
    <property type="project" value="TreeGrafter"/>
</dbReference>
<dbReference type="GO" id="GO:0003756">
    <property type="term" value="F:protein disulfide isomerase activity"/>
    <property type="evidence" value="ECO:0007669"/>
    <property type="project" value="InterPro"/>
</dbReference>
<proteinExistence type="inferred from homology"/>
<feature type="domain" description="Thioredoxin" evidence="9">
    <location>
        <begin position="123"/>
        <end position="273"/>
    </location>
</feature>
<dbReference type="GO" id="GO:0034976">
    <property type="term" value="P:response to endoplasmic reticulum stress"/>
    <property type="evidence" value="ECO:0007669"/>
    <property type="project" value="TreeGrafter"/>
</dbReference>
<dbReference type="RefSeq" id="XP_003094567.2">
    <property type="nucleotide sequence ID" value="XM_003094519.2"/>
</dbReference>
<comment type="similarity">
    <text evidence="1 6">Belongs to the protein disulfide isomerase family.</text>
</comment>
<dbReference type="PROSITE" id="PS51352">
    <property type="entry name" value="THIOREDOXIN_2"/>
    <property type="match status" value="2"/>
</dbReference>
<dbReference type="AlphaFoldDB" id="E3NAK5"/>
<evidence type="ECO:0000256" key="1">
    <source>
        <dbReference type="ARBA" id="ARBA00006347"/>
    </source>
</evidence>
<dbReference type="HOGENOM" id="CLU_030311_0_0_1"/>
<evidence type="ECO:0000313" key="11">
    <source>
        <dbReference type="Proteomes" id="UP000008281"/>
    </source>
</evidence>
<evidence type="ECO:0000256" key="4">
    <source>
        <dbReference type="ARBA" id="ARBA00022824"/>
    </source>
</evidence>
<sequence>MRWHWIFSPFLIISVSAFYTPSDGIVELTDANFDSKVMKSDGIWVVEFYAPYCGHCKSLVPEYKKAAKLLKGIASVGSIDGTTQQTIPSKYAIKGYPTIKIFGATDKNKAIDYNGPRTAKGIADAVQKSIKETLDARLSGKTGGKSEKSSKKSKNSGENKGKEGGVVVLTDSNFEKLVLNSKEAWMVEFYAPWCGHCQKLEPEWKKAAKEMAGRVKFGALDATAHETIARKFQIQGFPTIKFFPPGSTSSDFEDYQGGRTSSDLIRYSESKYEDVASPPEVIEGISKKSIDETCRNRQLCIFTFLPSIFDCQSECRRAKIQILSDLAAIFKKRAFGWVWIEAGAQMEVEKAFEIGDSGYPVLVAMSPSKMKYATQIGQFSTSGIKEFLNSVNYGKLRVQSVQPAHLSNNFLKIVDTEPWDGKDKELPKMDEIDLSDVDLDEKDEL</sequence>
<evidence type="ECO:0000259" key="9">
    <source>
        <dbReference type="PROSITE" id="PS51352"/>
    </source>
</evidence>
<evidence type="ECO:0000256" key="5">
    <source>
        <dbReference type="ARBA" id="ARBA00023284"/>
    </source>
</evidence>
<dbReference type="InterPro" id="IPR013766">
    <property type="entry name" value="Thioredoxin_domain"/>
</dbReference>
<dbReference type="eggNOG" id="KOG0191">
    <property type="taxonomic scope" value="Eukaryota"/>
</dbReference>
<evidence type="ECO:0000256" key="8">
    <source>
        <dbReference type="SAM" id="SignalP"/>
    </source>
</evidence>
<reference evidence="10" key="1">
    <citation type="submission" date="2007-07" db="EMBL/GenBank/DDBJ databases">
        <title>PCAP assembly of the Caenorhabditis remanei genome.</title>
        <authorList>
            <consortium name="The Caenorhabditis remanei Sequencing Consortium"/>
            <person name="Wilson R.K."/>
        </authorList>
    </citation>
    <scope>NUCLEOTIDE SEQUENCE [LARGE SCALE GENOMIC DNA]</scope>
    <source>
        <strain evidence="10">PB4641</strain>
    </source>
</reference>
<dbReference type="OrthoDB" id="10264505at2759"/>
<dbReference type="InterPro" id="IPR005788">
    <property type="entry name" value="PDI_thioredoxin-like_dom"/>
</dbReference>
<dbReference type="KEGG" id="crq:GCK72_011698"/>
<dbReference type="CTD" id="9804948"/>
<keyword evidence="5" id="KW-0676">Redox-active center</keyword>
<keyword evidence="3" id="KW-0677">Repeat</keyword>
<evidence type="ECO:0000256" key="6">
    <source>
        <dbReference type="RuleBase" id="RU004208"/>
    </source>
</evidence>
<dbReference type="STRING" id="31234.E3NAK5"/>
<feature type="compositionally biased region" description="Basic and acidic residues" evidence="7">
    <location>
        <begin position="421"/>
        <end position="431"/>
    </location>
</feature>
<evidence type="ECO:0000313" key="10">
    <source>
        <dbReference type="EMBL" id="EFO91144.1"/>
    </source>
</evidence>
<dbReference type="InParanoid" id="E3NAK5"/>
<dbReference type="CDD" id="cd03001">
    <property type="entry name" value="PDI_a_P5"/>
    <property type="match status" value="2"/>
</dbReference>
<evidence type="ECO:0000256" key="3">
    <source>
        <dbReference type="ARBA" id="ARBA00022737"/>
    </source>
</evidence>
<dbReference type="PANTHER" id="PTHR45815">
    <property type="entry name" value="PROTEIN DISULFIDE-ISOMERASE A6"/>
    <property type="match status" value="1"/>
</dbReference>
<dbReference type="PRINTS" id="PR00421">
    <property type="entry name" value="THIOREDOXIN"/>
</dbReference>
<organism evidence="11">
    <name type="scientific">Caenorhabditis remanei</name>
    <name type="common">Caenorhabditis vulgaris</name>
    <dbReference type="NCBI Taxonomy" id="31234"/>
    <lineage>
        <taxon>Eukaryota</taxon>
        <taxon>Metazoa</taxon>
        <taxon>Ecdysozoa</taxon>
        <taxon>Nematoda</taxon>
        <taxon>Chromadorea</taxon>
        <taxon>Rhabditida</taxon>
        <taxon>Rhabditina</taxon>
        <taxon>Rhabditomorpha</taxon>
        <taxon>Rhabditoidea</taxon>
        <taxon>Rhabditidae</taxon>
        <taxon>Peloderinae</taxon>
        <taxon>Caenorhabditis</taxon>
    </lineage>
</organism>
<evidence type="ECO:0000256" key="7">
    <source>
        <dbReference type="SAM" id="MobiDB-lite"/>
    </source>
</evidence>
<evidence type="ECO:0000256" key="2">
    <source>
        <dbReference type="ARBA" id="ARBA00022729"/>
    </source>
</evidence>
<name>E3NAK5_CAERE</name>
<keyword evidence="2 8" id="KW-0732">Signal</keyword>
<dbReference type="InterPro" id="IPR017937">
    <property type="entry name" value="Thioredoxin_CS"/>
</dbReference>
<dbReference type="PROSITE" id="PS00194">
    <property type="entry name" value="THIOREDOXIN_1"/>
    <property type="match status" value="2"/>
</dbReference>
<dbReference type="CDD" id="cd02983">
    <property type="entry name" value="P5_C"/>
    <property type="match status" value="1"/>
</dbReference>
<dbReference type="FunCoup" id="E3NAK5">
    <property type="interactions" value="232"/>
</dbReference>
<feature type="chain" id="PRO_5003178382" description="Thioredoxin domain-containing protein" evidence="8">
    <location>
        <begin position="18"/>
        <end position="445"/>
    </location>
</feature>
<dbReference type="Gene3D" id="3.40.30.10">
    <property type="entry name" value="Glutaredoxin"/>
    <property type="match status" value="2"/>
</dbReference>
<feature type="region of interest" description="Disordered" evidence="7">
    <location>
        <begin position="421"/>
        <end position="445"/>
    </location>
</feature>
<protein>
    <recommendedName>
        <fullName evidence="9">Thioredoxin domain-containing protein</fullName>
    </recommendedName>
</protein>
<gene>
    <name evidence="10" type="ORF">CRE_30155</name>
</gene>
<keyword evidence="11" id="KW-1185">Reference proteome</keyword>
<dbReference type="PANTHER" id="PTHR45815:SF2">
    <property type="entry name" value="PROTEIN DISULFIDE-ISOMERASE"/>
    <property type="match status" value="1"/>
</dbReference>
<dbReference type="GeneID" id="9804948"/>
<accession>E3NAK5</accession>
<dbReference type="InterPro" id="IPR036249">
    <property type="entry name" value="Thioredoxin-like_sf"/>
</dbReference>
<dbReference type="Pfam" id="PF00085">
    <property type="entry name" value="Thioredoxin"/>
    <property type="match status" value="2"/>
</dbReference>
<dbReference type="NCBIfam" id="TIGR01126">
    <property type="entry name" value="pdi_dom"/>
    <property type="match status" value="1"/>
</dbReference>
<feature type="compositionally biased region" description="Basic and acidic residues" evidence="7">
    <location>
        <begin position="144"/>
        <end position="163"/>
    </location>
</feature>